<keyword evidence="10 16" id="KW-0133">Cell shape</keyword>
<dbReference type="RefSeq" id="WP_154529184.1">
    <property type="nucleotide sequence ID" value="NZ_VUNH01000009.1"/>
</dbReference>
<dbReference type="EC" id="1.3.1.98" evidence="16"/>
<evidence type="ECO:0000256" key="10">
    <source>
        <dbReference type="ARBA" id="ARBA00022960"/>
    </source>
</evidence>
<keyword evidence="11 16" id="KW-0573">Peptidoglycan synthesis</keyword>
<evidence type="ECO:0000256" key="2">
    <source>
        <dbReference type="ARBA" id="ARBA00003921"/>
    </source>
</evidence>
<evidence type="ECO:0000256" key="11">
    <source>
        <dbReference type="ARBA" id="ARBA00022984"/>
    </source>
</evidence>
<dbReference type="SUPFAM" id="SSF56176">
    <property type="entry name" value="FAD-binding/transporter-associated domain-like"/>
    <property type="match status" value="1"/>
</dbReference>
<dbReference type="PANTHER" id="PTHR21071">
    <property type="entry name" value="UDP-N-ACETYLENOLPYRUVOYLGLUCOSAMINE REDUCTASE"/>
    <property type="match status" value="1"/>
</dbReference>
<dbReference type="GO" id="GO:0051301">
    <property type="term" value="P:cell division"/>
    <property type="evidence" value="ECO:0007669"/>
    <property type="project" value="UniProtKB-KW"/>
</dbReference>
<keyword evidence="13 16" id="KW-0131">Cell cycle</keyword>
<dbReference type="PROSITE" id="PS51387">
    <property type="entry name" value="FAD_PCMH"/>
    <property type="match status" value="1"/>
</dbReference>
<evidence type="ECO:0000256" key="9">
    <source>
        <dbReference type="ARBA" id="ARBA00022857"/>
    </source>
</evidence>
<dbReference type="AlphaFoldDB" id="A0A6L5YDE6"/>
<dbReference type="InterPro" id="IPR016169">
    <property type="entry name" value="FAD-bd_PCMH_sub2"/>
</dbReference>
<feature type="active site" evidence="16">
    <location>
        <position position="299"/>
    </location>
</feature>
<dbReference type="Gene3D" id="3.90.78.10">
    <property type="entry name" value="UDP-N-acetylenolpyruvoylglucosamine reductase, C-terminal domain"/>
    <property type="match status" value="1"/>
</dbReference>
<evidence type="ECO:0000256" key="7">
    <source>
        <dbReference type="ARBA" id="ARBA00022630"/>
    </source>
</evidence>
<evidence type="ECO:0000256" key="3">
    <source>
        <dbReference type="ARBA" id="ARBA00004496"/>
    </source>
</evidence>
<dbReference type="PANTHER" id="PTHR21071:SF4">
    <property type="entry name" value="UDP-N-ACETYLENOLPYRUVOYLGLUCOSAMINE REDUCTASE"/>
    <property type="match status" value="1"/>
</dbReference>
<gene>
    <name evidence="16 18" type="primary">murB</name>
    <name evidence="18" type="ORF">FYJ74_08645</name>
</gene>
<dbReference type="GO" id="GO:0008360">
    <property type="term" value="P:regulation of cell shape"/>
    <property type="evidence" value="ECO:0007669"/>
    <property type="project" value="UniProtKB-KW"/>
</dbReference>
<evidence type="ECO:0000259" key="17">
    <source>
        <dbReference type="PROSITE" id="PS51387"/>
    </source>
</evidence>
<dbReference type="GO" id="GO:0071555">
    <property type="term" value="P:cell wall organization"/>
    <property type="evidence" value="ECO:0007669"/>
    <property type="project" value="UniProtKB-KW"/>
</dbReference>
<feature type="active site" evidence="16">
    <location>
        <position position="174"/>
    </location>
</feature>
<dbReference type="EMBL" id="VUNH01000009">
    <property type="protein sequence ID" value="MST56098.1"/>
    <property type="molecule type" value="Genomic_DNA"/>
</dbReference>
<dbReference type="InterPro" id="IPR016166">
    <property type="entry name" value="FAD-bd_PCMH"/>
</dbReference>
<keyword evidence="7 16" id="KW-0285">Flavoprotein</keyword>
<dbReference type="NCBIfam" id="NF010480">
    <property type="entry name" value="PRK13905.1"/>
    <property type="match status" value="1"/>
</dbReference>
<sequence>MANTLGEILTDSGLIWKAGVPLRTLCHWKIGGPADYVIEPRSAEEAAAAQRIAGEANVPFLVIGHGSNMLFDDAGYRGVIIKLGRKMSRCRFSGSRVRAEAGIWAPMLARACAGRGLAGLEHIVGIPGNLGGLVYMNGGSLRQSIGDAVVCVEVLDERGNVAAVSAAECNFSYRHSVFQEKKSVVLGVELELRQSTPGDVRRKMLEILKERREKFPLNLPNCGSVFSNEPPLYETYGPPGMVIEQTGLKGARVGDAEISARHANFIVNRGRASSAEVFALVRHVRRKVLERTGFLLRCEVCYAAPDGRCGRLDAFL</sequence>
<evidence type="ECO:0000256" key="13">
    <source>
        <dbReference type="ARBA" id="ARBA00023306"/>
    </source>
</evidence>
<evidence type="ECO:0000256" key="12">
    <source>
        <dbReference type="ARBA" id="ARBA00023002"/>
    </source>
</evidence>
<feature type="active site" description="Proton donor" evidence="16">
    <location>
        <position position="224"/>
    </location>
</feature>
<keyword evidence="5 16" id="KW-0963">Cytoplasm</keyword>
<dbReference type="InterPro" id="IPR036318">
    <property type="entry name" value="FAD-bd_PCMH-like_sf"/>
</dbReference>
<accession>A0A6L5YDE6</accession>
<keyword evidence="6 16" id="KW-0132">Cell division</keyword>
<evidence type="ECO:0000256" key="6">
    <source>
        <dbReference type="ARBA" id="ARBA00022618"/>
    </source>
</evidence>
<keyword evidence="12 16" id="KW-0560">Oxidoreductase</keyword>
<dbReference type="HAMAP" id="MF_00037">
    <property type="entry name" value="MurB"/>
    <property type="match status" value="1"/>
</dbReference>
<keyword evidence="14 16" id="KW-0961">Cell wall biogenesis/degradation</keyword>
<dbReference type="InterPro" id="IPR006094">
    <property type="entry name" value="Oxid_FAD_bind_N"/>
</dbReference>
<organism evidence="18 19">
    <name type="scientific">Pyramidobacter porci</name>
    <dbReference type="NCBI Taxonomy" id="2605789"/>
    <lineage>
        <taxon>Bacteria</taxon>
        <taxon>Thermotogati</taxon>
        <taxon>Synergistota</taxon>
        <taxon>Synergistia</taxon>
        <taxon>Synergistales</taxon>
        <taxon>Dethiosulfovibrionaceae</taxon>
        <taxon>Pyramidobacter</taxon>
    </lineage>
</organism>
<comment type="similarity">
    <text evidence="16">Belongs to the MurB family.</text>
</comment>
<dbReference type="SUPFAM" id="SSF56194">
    <property type="entry name" value="Uridine diphospho-N-Acetylenolpyruvylglucosamine reductase, MurB, C-terminal domain"/>
    <property type="match status" value="1"/>
</dbReference>
<comment type="subcellular location">
    <subcellularLocation>
        <location evidence="3 16">Cytoplasm</location>
    </subcellularLocation>
</comment>
<dbReference type="GO" id="GO:0005829">
    <property type="term" value="C:cytosol"/>
    <property type="evidence" value="ECO:0007669"/>
    <property type="project" value="TreeGrafter"/>
</dbReference>
<comment type="cofactor">
    <cofactor evidence="1 16">
        <name>FAD</name>
        <dbReference type="ChEBI" id="CHEBI:57692"/>
    </cofactor>
</comment>
<keyword evidence="19" id="KW-1185">Reference proteome</keyword>
<dbReference type="UniPathway" id="UPA00219"/>
<evidence type="ECO:0000256" key="15">
    <source>
        <dbReference type="ARBA" id="ARBA00048914"/>
    </source>
</evidence>
<dbReference type="InterPro" id="IPR016167">
    <property type="entry name" value="FAD-bd_PCMH_sub1"/>
</dbReference>
<keyword evidence="9 16" id="KW-0521">NADP</keyword>
<comment type="caution">
    <text evidence="18">The sequence shown here is derived from an EMBL/GenBank/DDBJ whole genome shotgun (WGS) entry which is preliminary data.</text>
</comment>
<dbReference type="Gene3D" id="3.30.465.10">
    <property type="match status" value="1"/>
</dbReference>
<proteinExistence type="inferred from homology"/>
<dbReference type="Proteomes" id="UP000473699">
    <property type="component" value="Unassembled WGS sequence"/>
</dbReference>
<name>A0A6L5YDE6_9BACT</name>
<comment type="function">
    <text evidence="2 16">Cell wall formation.</text>
</comment>
<dbReference type="GO" id="GO:0009252">
    <property type="term" value="P:peptidoglycan biosynthetic process"/>
    <property type="evidence" value="ECO:0007669"/>
    <property type="project" value="UniProtKB-UniRule"/>
</dbReference>
<evidence type="ECO:0000256" key="16">
    <source>
        <dbReference type="HAMAP-Rule" id="MF_00037"/>
    </source>
</evidence>
<comment type="pathway">
    <text evidence="4 16">Cell wall biogenesis; peptidoglycan biosynthesis.</text>
</comment>
<evidence type="ECO:0000256" key="5">
    <source>
        <dbReference type="ARBA" id="ARBA00022490"/>
    </source>
</evidence>
<dbReference type="GO" id="GO:0071949">
    <property type="term" value="F:FAD binding"/>
    <property type="evidence" value="ECO:0007669"/>
    <property type="project" value="InterPro"/>
</dbReference>
<evidence type="ECO:0000256" key="14">
    <source>
        <dbReference type="ARBA" id="ARBA00023316"/>
    </source>
</evidence>
<dbReference type="GO" id="GO:0008762">
    <property type="term" value="F:UDP-N-acetylmuramate dehydrogenase activity"/>
    <property type="evidence" value="ECO:0007669"/>
    <property type="project" value="UniProtKB-UniRule"/>
</dbReference>
<keyword evidence="8 16" id="KW-0274">FAD</keyword>
<reference evidence="18 19" key="1">
    <citation type="submission" date="2019-08" db="EMBL/GenBank/DDBJ databases">
        <title>In-depth cultivation of the pig gut microbiome towards novel bacterial diversity and tailored functional studies.</title>
        <authorList>
            <person name="Wylensek D."/>
            <person name="Hitch T.C.A."/>
            <person name="Clavel T."/>
        </authorList>
    </citation>
    <scope>NUCLEOTIDE SEQUENCE [LARGE SCALE GENOMIC DNA]</scope>
    <source>
        <strain evidence="18 19">SM-530-WT-4B</strain>
    </source>
</reference>
<dbReference type="InterPro" id="IPR003170">
    <property type="entry name" value="MurB"/>
</dbReference>
<dbReference type="InterPro" id="IPR011601">
    <property type="entry name" value="MurB_C"/>
</dbReference>
<dbReference type="NCBIfam" id="TIGR00179">
    <property type="entry name" value="murB"/>
    <property type="match status" value="1"/>
</dbReference>
<evidence type="ECO:0000313" key="19">
    <source>
        <dbReference type="Proteomes" id="UP000473699"/>
    </source>
</evidence>
<evidence type="ECO:0000256" key="4">
    <source>
        <dbReference type="ARBA" id="ARBA00004752"/>
    </source>
</evidence>
<dbReference type="Pfam" id="PF01565">
    <property type="entry name" value="FAD_binding_4"/>
    <property type="match status" value="1"/>
</dbReference>
<protein>
    <recommendedName>
        <fullName evidence="16">UDP-N-acetylenolpyruvoylglucosamine reductase</fullName>
        <ecNumber evidence="16">1.3.1.98</ecNumber>
    </recommendedName>
    <alternativeName>
        <fullName evidence="16">UDP-N-acetylmuramate dehydrogenase</fullName>
    </alternativeName>
</protein>
<dbReference type="InterPro" id="IPR036635">
    <property type="entry name" value="MurB_C_sf"/>
</dbReference>
<comment type="catalytic activity">
    <reaction evidence="15 16">
        <text>UDP-N-acetyl-alpha-D-muramate + NADP(+) = UDP-N-acetyl-3-O-(1-carboxyvinyl)-alpha-D-glucosamine + NADPH + H(+)</text>
        <dbReference type="Rhea" id="RHEA:12248"/>
        <dbReference type="ChEBI" id="CHEBI:15378"/>
        <dbReference type="ChEBI" id="CHEBI:57783"/>
        <dbReference type="ChEBI" id="CHEBI:58349"/>
        <dbReference type="ChEBI" id="CHEBI:68483"/>
        <dbReference type="ChEBI" id="CHEBI:70757"/>
        <dbReference type="EC" id="1.3.1.98"/>
    </reaction>
</comment>
<evidence type="ECO:0000256" key="1">
    <source>
        <dbReference type="ARBA" id="ARBA00001974"/>
    </source>
</evidence>
<evidence type="ECO:0000313" key="18">
    <source>
        <dbReference type="EMBL" id="MST56098.1"/>
    </source>
</evidence>
<feature type="domain" description="FAD-binding PCMH-type" evidence="17">
    <location>
        <begin position="29"/>
        <end position="195"/>
    </location>
</feature>
<evidence type="ECO:0000256" key="8">
    <source>
        <dbReference type="ARBA" id="ARBA00022827"/>
    </source>
</evidence>
<dbReference type="Pfam" id="PF02873">
    <property type="entry name" value="MurB_C"/>
    <property type="match status" value="1"/>
</dbReference>
<dbReference type="Gene3D" id="3.30.43.10">
    <property type="entry name" value="Uridine Diphospho-n-acetylenolpyruvylglucosamine Reductase, domain 2"/>
    <property type="match status" value="1"/>
</dbReference>